<dbReference type="AlphaFoldDB" id="F3KR52"/>
<dbReference type="Proteomes" id="UP000016368">
    <property type="component" value="Unassembled WGS sequence"/>
</dbReference>
<evidence type="ECO:0000259" key="6">
    <source>
        <dbReference type="PROSITE" id="PS50893"/>
    </source>
</evidence>
<dbReference type="PANTHER" id="PTHR43553:SF24">
    <property type="entry name" value="ENERGY-COUPLING FACTOR TRANSPORTER ATP-BINDING PROTEIN ECFA1"/>
    <property type="match status" value="1"/>
</dbReference>
<sequence length="217" mass="23855">MLDGVRLQRGSTVVFDGLSLQLHEHRIGLIGDNGAGKSSLFRLLCALDRPQEGRIQAPAGPQAVGMMFQNPDDQIIFPTVEEELALSLQHLSLTRTQAQQHVREVLQARGLAHWAPRAIASLSQGQRQHVCWLALVLAPHRVLLLDEPFASLDLPGQALLKSEIDKAPQQVLVSTHVLAHVRHFERVIWLDQGRVRADGAGQEVCAAYEADVASRST</sequence>
<protein>
    <submittedName>
        <fullName evidence="7">ABC transporter-like protein</fullName>
    </submittedName>
</protein>
<dbReference type="STRING" id="887062.HGR_04638"/>
<comment type="caution">
    <text evidence="7">The sequence shown here is derived from an EMBL/GenBank/DDBJ whole genome shotgun (WGS) entry which is preliminary data.</text>
</comment>
<evidence type="ECO:0000256" key="4">
    <source>
        <dbReference type="ARBA" id="ARBA00022741"/>
    </source>
</evidence>
<evidence type="ECO:0000313" key="7">
    <source>
        <dbReference type="EMBL" id="EGI77753.1"/>
    </source>
</evidence>
<dbReference type="CDD" id="cd03225">
    <property type="entry name" value="ABC_cobalt_CbiO_domain1"/>
    <property type="match status" value="1"/>
</dbReference>
<proteinExistence type="inferred from homology"/>
<dbReference type="SMART" id="SM00382">
    <property type="entry name" value="AAA"/>
    <property type="match status" value="1"/>
</dbReference>
<keyword evidence="5" id="KW-0067">ATP-binding</keyword>
<dbReference type="PROSITE" id="PS50893">
    <property type="entry name" value="ABC_TRANSPORTER_2"/>
    <property type="match status" value="1"/>
</dbReference>
<dbReference type="SUPFAM" id="SSF52540">
    <property type="entry name" value="P-loop containing nucleoside triphosphate hydrolases"/>
    <property type="match status" value="1"/>
</dbReference>
<dbReference type="eggNOG" id="COG1122">
    <property type="taxonomic scope" value="Bacteria"/>
</dbReference>
<keyword evidence="4" id="KW-0547">Nucleotide-binding</keyword>
<accession>F3KR52</accession>
<gene>
    <name evidence="7" type="ORF">HGR_04638</name>
</gene>
<evidence type="ECO:0000256" key="1">
    <source>
        <dbReference type="ARBA" id="ARBA00005417"/>
    </source>
</evidence>
<evidence type="ECO:0000256" key="2">
    <source>
        <dbReference type="ARBA" id="ARBA00022448"/>
    </source>
</evidence>
<dbReference type="InterPro" id="IPR027417">
    <property type="entry name" value="P-loop_NTPase"/>
</dbReference>
<keyword evidence="8" id="KW-1185">Reference proteome</keyword>
<evidence type="ECO:0000256" key="3">
    <source>
        <dbReference type="ARBA" id="ARBA00022475"/>
    </source>
</evidence>
<dbReference type="PANTHER" id="PTHR43553">
    <property type="entry name" value="HEAVY METAL TRANSPORTER"/>
    <property type="match status" value="1"/>
</dbReference>
<name>F3KR52_9BURK</name>
<reference evidence="7 8" key="1">
    <citation type="journal article" date="2011" name="EMBO J.">
        <title>Structural diversity of bacterial flagellar motors.</title>
        <authorList>
            <person name="Chen S."/>
            <person name="Beeby M."/>
            <person name="Murphy G.E."/>
            <person name="Leadbetter J.R."/>
            <person name="Hendrixson D.R."/>
            <person name="Briegel A."/>
            <person name="Li Z."/>
            <person name="Shi J."/>
            <person name="Tocheva E.I."/>
            <person name="Muller A."/>
            <person name="Dobro M.J."/>
            <person name="Jensen G.J."/>
        </authorList>
    </citation>
    <scope>NUCLEOTIDE SEQUENCE [LARGE SCALE GENOMIC DNA]</scope>
    <source>
        <strain evidence="7 8">ATCC 19624</strain>
    </source>
</reference>
<evidence type="ECO:0000256" key="5">
    <source>
        <dbReference type="ARBA" id="ARBA00022840"/>
    </source>
</evidence>
<keyword evidence="3" id="KW-0472">Membrane</keyword>
<dbReference type="Pfam" id="PF00005">
    <property type="entry name" value="ABC_tran"/>
    <property type="match status" value="1"/>
</dbReference>
<organism evidence="7 8">
    <name type="scientific">Hylemonella gracilis ATCC 19624</name>
    <dbReference type="NCBI Taxonomy" id="887062"/>
    <lineage>
        <taxon>Bacteria</taxon>
        <taxon>Pseudomonadati</taxon>
        <taxon>Pseudomonadota</taxon>
        <taxon>Betaproteobacteria</taxon>
        <taxon>Burkholderiales</taxon>
        <taxon>Comamonadaceae</taxon>
        <taxon>Hylemonella</taxon>
    </lineage>
</organism>
<dbReference type="InterPro" id="IPR003439">
    <property type="entry name" value="ABC_transporter-like_ATP-bd"/>
</dbReference>
<dbReference type="Gene3D" id="3.40.50.300">
    <property type="entry name" value="P-loop containing nucleotide triphosphate hydrolases"/>
    <property type="match status" value="1"/>
</dbReference>
<evidence type="ECO:0000313" key="8">
    <source>
        <dbReference type="Proteomes" id="UP000016368"/>
    </source>
</evidence>
<keyword evidence="2" id="KW-0813">Transport</keyword>
<feature type="domain" description="ABC transporter" evidence="6">
    <location>
        <begin position="5"/>
        <end position="217"/>
    </location>
</feature>
<dbReference type="GO" id="GO:0043190">
    <property type="term" value="C:ATP-binding cassette (ABC) transporter complex"/>
    <property type="evidence" value="ECO:0007669"/>
    <property type="project" value="TreeGrafter"/>
</dbReference>
<dbReference type="EMBL" id="AEGR01000042">
    <property type="protein sequence ID" value="EGI77753.1"/>
    <property type="molecule type" value="Genomic_DNA"/>
</dbReference>
<dbReference type="GO" id="GO:0005524">
    <property type="term" value="F:ATP binding"/>
    <property type="evidence" value="ECO:0007669"/>
    <property type="project" value="UniProtKB-KW"/>
</dbReference>
<dbReference type="InterPro" id="IPR015856">
    <property type="entry name" value="ABC_transpr_CbiO/EcfA_su"/>
</dbReference>
<dbReference type="InterPro" id="IPR003593">
    <property type="entry name" value="AAA+_ATPase"/>
</dbReference>
<keyword evidence="3" id="KW-1003">Cell membrane</keyword>
<dbReference type="InterPro" id="IPR050095">
    <property type="entry name" value="ECF_ABC_transporter_ATP-bd"/>
</dbReference>
<dbReference type="GO" id="GO:0016887">
    <property type="term" value="F:ATP hydrolysis activity"/>
    <property type="evidence" value="ECO:0007669"/>
    <property type="project" value="InterPro"/>
</dbReference>
<dbReference type="GO" id="GO:0042626">
    <property type="term" value="F:ATPase-coupled transmembrane transporter activity"/>
    <property type="evidence" value="ECO:0007669"/>
    <property type="project" value="TreeGrafter"/>
</dbReference>
<comment type="similarity">
    <text evidence="1">Belongs to the ABC transporter superfamily.</text>
</comment>